<dbReference type="RefSeq" id="XP_071923493.1">
    <property type="nucleotide sequence ID" value="XM_072067392.1"/>
</dbReference>
<feature type="compositionally biased region" description="Acidic residues" evidence="3">
    <location>
        <begin position="106"/>
        <end position="115"/>
    </location>
</feature>
<dbReference type="SMART" id="SM00297">
    <property type="entry name" value="BROMO"/>
    <property type="match status" value="1"/>
</dbReference>
<feature type="compositionally biased region" description="Low complexity" evidence="3">
    <location>
        <begin position="1"/>
        <end position="21"/>
    </location>
</feature>
<proteinExistence type="predicted"/>
<keyword evidence="5" id="KW-1185">Reference proteome</keyword>
<dbReference type="SUPFAM" id="SSF47370">
    <property type="entry name" value="Bromodomain"/>
    <property type="match status" value="1"/>
</dbReference>
<feature type="domain" description="Bromo" evidence="4">
    <location>
        <begin position="213"/>
        <end position="283"/>
    </location>
</feature>
<dbReference type="PANTHER" id="PTHR22881:SF11">
    <property type="entry name" value="BROMODOMAIN-CONTAINING PROTEIN DDB_G0270170-LIKE ISOFORM X1"/>
    <property type="match status" value="1"/>
</dbReference>
<accession>A0ABM4VVD2</accession>
<feature type="compositionally biased region" description="Low complexity" evidence="3">
    <location>
        <begin position="82"/>
        <end position="99"/>
    </location>
</feature>
<keyword evidence="1 2" id="KW-0103">Bromodomain</keyword>
<feature type="compositionally biased region" description="Low complexity" evidence="3">
    <location>
        <begin position="58"/>
        <end position="70"/>
    </location>
</feature>
<evidence type="ECO:0000256" key="3">
    <source>
        <dbReference type="SAM" id="MobiDB-lite"/>
    </source>
</evidence>
<dbReference type="PANTHER" id="PTHR22881">
    <property type="entry name" value="BROMODOMAIN CONTAINING PROTEIN"/>
    <property type="match status" value="1"/>
</dbReference>
<name>A0ABM4VVD2_COFAR</name>
<feature type="region of interest" description="Disordered" evidence="3">
    <location>
        <begin position="522"/>
        <end position="544"/>
    </location>
</feature>
<feature type="region of interest" description="Disordered" evidence="3">
    <location>
        <begin position="1"/>
        <end position="160"/>
    </location>
</feature>
<feature type="compositionally biased region" description="Pro residues" evidence="3">
    <location>
        <begin position="71"/>
        <end position="80"/>
    </location>
</feature>
<evidence type="ECO:0000313" key="6">
    <source>
        <dbReference type="RefSeq" id="XP_071923493.1"/>
    </source>
</evidence>
<dbReference type="PROSITE" id="PS00633">
    <property type="entry name" value="BROMODOMAIN_1"/>
    <property type="match status" value="1"/>
</dbReference>
<dbReference type="Gene3D" id="1.20.920.10">
    <property type="entry name" value="Bromodomain-like"/>
    <property type="match status" value="1"/>
</dbReference>
<dbReference type="InterPro" id="IPR051831">
    <property type="entry name" value="Bromodomain_contain_prot"/>
</dbReference>
<dbReference type="Proteomes" id="UP001652660">
    <property type="component" value="Chromosome 10e"/>
</dbReference>
<reference evidence="6" key="1">
    <citation type="submission" date="2025-08" db="UniProtKB">
        <authorList>
            <consortium name="RefSeq"/>
        </authorList>
    </citation>
    <scope>IDENTIFICATION</scope>
    <source>
        <tissue evidence="6">Leaves</tissue>
    </source>
</reference>
<feature type="compositionally biased region" description="Polar residues" evidence="3">
    <location>
        <begin position="128"/>
        <end position="137"/>
    </location>
</feature>
<evidence type="ECO:0000256" key="2">
    <source>
        <dbReference type="PROSITE-ProRule" id="PRU00035"/>
    </source>
</evidence>
<feature type="compositionally biased region" description="Basic residues" evidence="3">
    <location>
        <begin position="313"/>
        <end position="325"/>
    </location>
</feature>
<dbReference type="InterPro" id="IPR036427">
    <property type="entry name" value="Bromodomain-like_sf"/>
</dbReference>
<organism evidence="5 6">
    <name type="scientific">Coffea arabica</name>
    <name type="common">Arabian coffee</name>
    <dbReference type="NCBI Taxonomy" id="13443"/>
    <lineage>
        <taxon>Eukaryota</taxon>
        <taxon>Viridiplantae</taxon>
        <taxon>Streptophyta</taxon>
        <taxon>Embryophyta</taxon>
        <taxon>Tracheophyta</taxon>
        <taxon>Spermatophyta</taxon>
        <taxon>Magnoliopsida</taxon>
        <taxon>eudicotyledons</taxon>
        <taxon>Gunneridae</taxon>
        <taxon>Pentapetalae</taxon>
        <taxon>asterids</taxon>
        <taxon>lamiids</taxon>
        <taxon>Gentianales</taxon>
        <taxon>Rubiaceae</taxon>
        <taxon>Ixoroideae</taxon>
        <taxon>Gardenieae complex</taxon>
        <taxon>Bertiereae - Coffeeae clade</taxon>
        <taxon>Coffeeae</taxon>
        <taxon>Coffea</taxon>
    </lineage>
</organism>
<dbReference type="PRINTS" id="PR00503">
    <property type="entry name" value="BROMODOMAIN"/>
</dbReference>
<feature type="region of interest" description="Disordered" evidence="3">
    <location>
        <begin position="706"/>
        <end position="729"/>
    </location>
</feature>
<evidence type="ECO:0000256" key="1">
    <source>
        <dbReference type="ARBA" id="ARBA00023117"/>
    </source>
</evidence>
<evidence type="ECO:0000313" key="5">
    <source>
        <dbReference type="Proteomes" id="UP001652660"/>
    </source>
</evidence>
<feature type="compositionally biased region" description="Pro residues" evidence="3">
    <location>
        <begin position="22"/>
        <end position="34"/>
    </location>
</feature>
<protein>
    <recommendedName>
        <fullName evidence="4">Bromo domain-containing protein</fullName>
    </recommendedName>
</protein>
<evidence type="ECO:0000259" key="4">
    <source>
        <dbReference type="PROSITE" id="PS50014"/>
    </source>
</evidence>
<sequence length="729" mass="80308">MGKAAVTTTRRATIAKAAKTATPPPEPGPEPEPPAQLVVEMKRKKKKGRPSLLDLQKRQQQQQQQQQKTLTPPPAPPPPNHNSTPTRRSTRRNPTNYNSPSSEFFNNDDDDDDDERQQKKVKLVVRLPQSTQQHFHNSASAADSGADDPDDHQASPRKRMINAVDRRSNDVVFDQGEKALKATDTVHGSSLDIGPTTPLPDKKMLVFVLDRLQKKDTYGAFSEPADPNELPDYHEIIEHPMDFWTLRKKLDAGSYSNLEELEADVMLLCSNAMQYNAPDTIYFRQARSIRELAKRDFENLRNEGDNGEPQPKVIRRGRPPSKNLKKPLESSPVDRVGHELSSGATLASAEDKAIGSNGYNLRKGPAFYRFRSNDAFGTSYRSRNGENYSDWLVDWNSEFPASILRADMKYGKKHFSAVDENRRDTYKQFHPSTSSSNESYLWNSFGDMKRLLPVGLHLEPQAYARSLARYAANLGPVAWNVASRKLKTALPDGLAFGPGWVEENDAPQQLLSAEKLKQANGLVHDRDPSRPVTPSSSGLSTAVAHRPSPEMAEAVRRLNCQNELAEQAGGSPWATAGAIFQAQHKSLFHPNRNGFSSLFGCDPSSQVGLARQTIQAGQSGLEGCSISDQMLGVLATGDVSSLRPAYQGNSEEIKLSENRGTSQRGNLLGQASDSHVPSEVGMTARCLQAQHRQPLAVPPDLNVRVQASASPSSSLQIGSPQQPDLALQL</sequence>
<dbReference type="Pfam" id="PF00439">
    <property type="entry name" value="Bromodomain"/>
    <property type="match status" value="1"/>
</dbReference>
<dbReference type="GeneID" id="113712535"/>
<dbReference type="InterPro" id="IPR001487">
    <property type="entry name" value="Bromodomain"/>
</dbReference>
<gene>
    <name evidence="6" type="primary">LOC113712535</name>
</gene>
<dbReference type="InterPro" id="IPR018359">
    <property type="entry name" value="Bromodomain_CS"/>
</dbReference>
<dbReference type="PROSITE" id="PS50014">
    <property type="entry name" value="BROMODOMAIN_2"/>
    <property type="match status" value="1"/>
</dbReference>
<feature type="region of interest" description="Disordered" evidence="3">
    <location>
        <begin position="300"/>
        <end position="344"/>
    </location>
</feature>
<feature type="compositionally biased region" description="Polar residues" evidence="3">
    <location>
        <begin position="706"/>
        <end position="722"/>
    </location>
</feature>